<organism evidence="2 3">
    <name type="scientific">Oryza meyeriana var. granulata</name>
    <dbReference type="NCBI Taxonomy" id="110450"/>
    <lineage>
        <taxon>Eukaryota</taxon>
        <taxon>Viridiplantae</taxon>
        <taxon>Streptophyta</taxon>
        <taxon>Embryophyta</taxon>
        <taxon>Tracheophyta</taxon>
        <taxon>Spermatophyta</taxon>
        <taxon>Magnoliopsida</taxon>
        <taxon>Liliopsida</taxon>
        <taxon>Poales</taxon>
        <taxon>Poaceae</taxon>
        <taxon>BOP clade</taxon>
        <taxon>Oryzoideae</taxon>
        <taxon>Oryzeae</taxon>
        <taxon>Oryzinae</taxon>
        <taxon>Oryza</taxon>
        <taxon>Oryza meyeriana</taxon>
    </lineage>
</organism>
<gene>
    <name evidence="2" type="ORF">E2562_004937</name>
</gene>
<proteinExistence type="predicted"/>
<keyword evidence="1" id="KW-0472">Membrane</keyword>
<evidence type="ECO:0000313" key="2">
    <source>
        <dbReference type="EMBL" id="KAF0894941.1"/>
    </source>
</evidence>
<keyword evidence="1" id="KW-0812">Transmembrane</keyword>
<accession>A0A6G1C4I6</accession>
<dbReference type="AlphaFoldDB" id="A0A6G1C4I6"/>
<keyword evidence="3" id="KW-1185">Reference proteome</keyword>
<reference evidence="2 3" key="1">
    <citation type="submission" date="2019-11" db="EMBL/GenBank/DDBJ databases">
        <title>Whole genome sequence of Oryza granulata.</title>
        <authorList>
            <person name="Li W."/>
        </authorList>
    </citation>
    <scope>NUCLEOTIDE SEQUENCE [LARGE SCALE GENOMIC DNA]</scope>
    <source>
        <strain evidence="3">cv. Menghai</strain>
        <tissue evidence="2">Leaf</tissue>
    </source>
</reference>
<evidence type="ECO:0000256" key="1">
    <source>
        <dbReference type="SAM" id="Phobius"/>
    </source>
</evidence>
<name>A0A6G1C4I6_9ORYZ</name>
<protein>
    <submittedName>
        <fullName evidence="2">Uncharacterized protein</fullName>
    </submittedName>
</protein>
<comment type="caution">
    <text evidence="2">The sequence shown here is derived from an EMBL/GenBank/DDBJ whole genome shotgun (WGS) entry which is preliminary data.</text>
</comment>
<dbReference type="EMBL" id="SPHZ02000010">
    <property type="protein sequence ID" value="KAF0894941.1"/>
    <property type="molecule type" value="Genomic_DNA"/>
</dbReference>
<evidence type="ECO:0000313" key="3">
    <source>
        <dbReference type="Proteomes" id="UP000479710"/>
    </source>
</evidence>
<sequence>MGLLLIVPVLLIIPNKWDDILLVRLKVNVFLIGGFFCFRFNFIFIDFSHLGQPCTPTEFTTFLNPTGLFN</sequence>
<dbReference type="Proteomes" id="UP000479710">
    <property type="component" value="Unassembled WGS sequence"/>
</dbReference>
<keyword evidence="1" id="KW-1133">Transmembrane helix</keyword>
<feature type="transmembrane region" description="Helical" evidence="1">
    <location>
        <begin position="28"/>
        <end position="47"/>
    </location>
</feature>